<dbReference type="Pfam" id="PF23493">
    <property type="entry name" value="CysS_C"/>
    <property type="match status" value="1"/>
</dbReference>
<feature type="binding site" evidence="10">
    <location>
        <position position="249"/>
    </location>
    <ligand>
        <name>Zn(2+)</name>
        <dbReference type="ChEBI" id="CHEBI:29105"/>
    </ligand>
</feature>
<comment type="caution">
    <text evidence="10">Lacks conserved residue(s) required for the propagation of feature annotation.</text>
</comment>
<feature type="binding site" evidence="10">
    <location>
        <position position="224"/>
    </location>
    <ligand>
        <name>Zn(2+)</name>
        <dbReference type="ChEBI" id="CHEBI:29105"/>
    </ligand>
</feature>
<dbReference type="HAMAP" id="MF_00041">
    <property type="entry name" value="Cys_tRNA_synth"/>
    <property type="match status" value="1"/>
</dbReference>
<evidence type="ECO:0000259" key="12">
    <source>
        <dbReference type="Pfam" id="PF23493"/>
    </source>
</evidence>
<dbReference type="InterPro" id="IPR015803">
    <property type="entry name" value="Cys-tRNA-ligase"/>
</dbReference>
<feature type="binding site" evidence="10">
    <location>
        <position position="253"/>
    </location>
    <ligand>
        <name>Zn(2+)</name>
        <dbReference type="ChEBI" id="CHEBI:29105"/>
    </ligand>
</feature>
<feature type="domain" description="Cysteinyl-tRNA ligase anticodon binding" evidence="12">
    <location>
        <begin position="440"/>
        <end position="482"/>
    </location>
</feature>
<keyword evidence="3 10" id="KW-0479">Metal-binding</keyword>
<dbReference type="SUPFAM" id="SSF47323">
    <property type="entry name" value="Anticodon-binding domain of a subclass of class I aminoacyl-tRNA synthetases"/>
    <property type="match status" value="1"/>
</dbReference>
<accession>A0ABT0FJD0</accession>
<keyword evidence="10" id="KW-0963">Cytoplasm</keyword>
<keyword evidence="2 10" id="KW-0436">Ligase</keyword>
<dbReference type="InterPro" id="IPR014729">
    <property type="entry name" value="Rossmann-like_a/b/a_fold"/>
</dbReference>
<gene>
    <name evidence="10 13" type="primary">cysS</name>
    <name evidence="13" type="ORF">MF672_001115</name>
</gene>
<comment type="cofactor">
    <cofactor evidence="10">
        <name>Zn(2+)</name>
        <dbReference type="ChEBI" id="CHEBI:29105"/>
    </cofactor>
    <text evidence="10">Binds 1 zinc ion per subunit.</text>
</comment>
<evidence type="ECO:0000256" key="3">
    <source>
        <dbReference type="ARBA" id="ARBA00022723"/>
    </source>
</evidence>
<dbReference type="Proteomes" id="UP001317259">
    <property type="component" value="Unassembled WGS sequence"/>
</dbReference>
<comment type="caution">
    <text evidence="13">The sequence shown here is derived from an EMBL/GenBank/DDBJ whole genome shotgun (WGS) entry which is preliminary data.</text>
</comment>
<feature type="short sequence motif" description="'HIGH' region" evidence="10">
    <location>
        <begin position="35"/>
        <end position="45"/>
    </location>
</feature>
<organism evidence="13 14">
    <name type="scientific">Actinomadura luzonensis</name>
    <dbReference type="NCBI Taxonomy" id="2805427"/>
    <lineage>
        <taxon>Bacteria</taxon>
        <taxon>Bacillati</taxon>
        <taxon>Actinomycetota</taxon>
        <taxon>Actinomycetes</taxon>
        <taxon>Streptosporangiales</taxon>
        <taxon>Thermomonosporaceae</taxon>
        <taxon>Actinomadura</taxon>
    </lineage>
</organism>
<evidence type="ECO:0000256" key="9">
    <source>
        <dbReference type="ARBA" id="ARBA00047398"/>
    </source>
</evidence>
<comment type="similarity">
    <text evidence="10">Belongs to the class-I aminoacyl-tRNA synthetase family.</text>
</comment>
<keyword evidence="6 10" id="KW-0067">ATP-binding</keyword>
<dbReference type="NCBIfam" id="TIGR00435">
    <property type="entry name" value="cysS"/>
    <property type="match status" value="1"/>
</dbReference>
<dbReference type="Gene3D" id="1.20.120.1910">
    <property type="entry name" value="Cysteine-tRNA ligase, C-terminal anti-codon recognition domain"/>
    <property type="match status" value="1"/>
</dbReference>
<dbReference type="InterPro" id="IPR024909">
    <property type="entry name" value="Cys-tRNA/MSH_ligase"/>
</dbReference>
<evidence type="ECO:0000256" key="8">
    <source>
        <dbReference type="ARBA" id="ARBA00023146"/>
    </source>
</evidence>
<dbReference type="EC" id="6.1.1.16" evidence="10"/>
<dbReference type="CDD" id="cd00672">
    <property type="entry name" value="CysRS_core"/>
    <property type="match status" value="1"/>
</dbReference>
<dbReference type="SUPFAM" id="SSF52374">
    <property type="entry name" value="Nucleotidylyl transferase"/>
    <property type="match status" value="1"/>
</dbReference>
<dbReference type="InterPro" id="IPR009080">
    <property type="entry name" value="tRNAsynth_Ia_anticodon-bd"/>
</dbReference>
<comment type="subunit">
    <text evidence="1 10">Monomer.</text>
</comment>
<dbReference type="GO" id="GO:0004817">
    <property type="term" value="F:cysteine-tRNA ligase activity"/>
    <property type="evidence" value="ECO:0007669"/>
    <property type="project" value="UniProtKB-EC"/>
</dbReference>
<keyword evidence="4 10" id="KW-0547">Nucleotide-binding</keyword>
<name>A0ABT0FJD0_9ACTN</name>
<evidence type="ECO:0000259" key="11">
    <source>
        <dbReference type="Pfam" id="PF01406"/>
    </source>
</evidence>
<evidence type="ECO:0000256" key="1">
    <source>
        <dbReference type="ARBA" id="ARBA00011245"/>
    </source>
</evidence>
<evidence type="ECO:0000256" key="7">
    <source>
        <dbReference type="ARBA" id="ARBA00022917"/>
    </source>
</evidence>
<dbReference type="PRINTS" id="PR00983">
    <property type="entry name" value="TRNASYNTHCYS"/>
</dbReference>
<dbReference type="PANTHER" id="PTHR10890">
    <property type="entry name" value="CYSTEINYL-TRNA SYNTHETASE"/>
    <property type="match status" value="1"/>
</dbReference>
<feature type="binding site" evidence="10">
    <location>
        <position position="33"/>
    </location>
    <ligand>
        <name>Zn(2+)</name>
        <dbReference type="ChEBI" id="CHEBI:29105"/>
    </ligand>
</feature>
<keyword evidence="5 10" id="KW-0862">Zinc</keyword>
<reference evidence="13 14" key="1">
    <citation type="submission" date="2022-04" db="EMBL/GenBank/DDBJ databases">
        <title>Genome draft of Actinomadura sp. ATCC 31491.</title>
        <authorList>
            <person name="Shi X."/>
            <person name="Du Y."/>
        </authorList>
    </citation>
    <scope>NUCLEOTIDE SEQUENCE [LARGE SCALE GENOMIC DNA]</scope>
    <source>
        <strain evidence="13 14">ATCC 31491</strain>
    </source>
</reference>
<evidence type="ECO:0000256" key="5">
    <source>
        <dbReference type="ARBA" id="ARBA00022833"/>
    </source>
</evidence>
<evidence type="ECO:0000313" key="13">
    <source>
        <dbReference type="EMBL" id="MCK2212406.1"/>
    </source>
</evidence>
<keyword evidence="14" id="KW-1185">Reference proteome</keyword>
<protein>
    <recommendedName>
        <fullName evidence="10">Cysteine--tRNA ligase</fullName>
        <ecNumber evidence="10">6.1.1.16</ecNumber>
    </recommendedName>
    <alternativeName>
        <fullName evidence="10">Cysteinyl-tRNA synthetase</fullName>
        <shortName evidence="10">CysRS</shortName>
    </alternativeName>
</protein>
<dbReference type="PANTHER" id="PTHR10890:SF3">
    <property type="entry name" value="CYSTEINE--TRNA LIGASE, CYTOPLASMIC"/>
    <property type="match status" value="1"/>
</dbReference>
<evidence type="ECO:0000256" key="4">
    <source>
        <dbReference type="ARBA" id="ARBA00022741"/>
    </source>
</evidence>
<evidence type="ECO:0000313" key="14">
    <source>
        <dbReference type="Proteomes" id="UP001317259"/>
    </source>
</evidence>
<evidence type="ECO:0000256" key="6">
    <source>
        <dbReference type="ARBA" id="ARBA00022840"/>
    </source>
</evidence>
<evidence type="ECO:0000256" key="10">
    <source>
        <dbReference type="HAMAP-Rule" id="MF_00041"/>
    </source>
</evidence>
<dbReference type="Gene3D" id="3.40.50.620">
    <property type="entry name" value="HUPs"/>
    <property type="match status" value="1"/>
</dbReference>
<dbReference type="RefSeq" id="WP_242377075.1">
    <property type="nucleotide sequence ID" value="NZ_JAKRKC020000001.1"/>
</dbReference>
<feature type="binding site" evidence="10">
    <location>
        <position position="286"/>
    </location>
    <ligand>
        <name>ATP</name>
        <dbReference type="ChEBI" id="CHEBI:30616"/>
    </ligand>
</feature>
<evidence type="ECO:0000256" key="2">
    <source>
        <dbReference type="ARBA" id="ARBA00022598"/>
    </source>
</evidence>
<dbReference type="EMBL" id="JAKRKC020000001">
    <property type="protein sequence ID" value="MCK2212406.1"/>
    <property type="molecule type" value="Genomic_DNA"/>
</dbReference>
<comment type="subcellular location">
    <subcellularLocation>
        <location evidence="10">Cytoplasm</location>
    </subcellularLocation>
</comment>
<comment type="catalytic activity">
    <reaction evidence="9 10">
        <text>tRNA(Cys) + L-cysteine + ATP = L-cysteinyl-tRNA(Cys) + AMP + diphosphate</text>
        <dbReference type="Rhea" id="RHEA:17773"/>
        <dbReference type="Rhea" id="RHEA-COMP:9661"/>
        <dbReference type="Rhea" id="RHEA-COMP:9679"/>
        <dbReference type="ChEBI" id="CHEBI:30616"/>
        <dbReference type="ChEBI" id="CHEBI:33019"/>
        <dbReference type="ChEBI" id="CHEBI:35235"/>
        <dbReference type="ChEBI" id="CHEBI:78442"/>
        <dbReference type="ChEBI" id="CHEBI:78517"/>
        <dbReference type="ChEBI" id="CHEBI:456215"/>
        <dbReference type="EC" id="6.1.1.16"/>
    </reaction>
</comment>
<sequence>MVIGAPVKLFNSMGRRVVPFQPREAGRVGIYSCGPTVYAHQHLGNMRPYVFSDTLRRLLEWKGLQVRHVINITDVGHVIGDGDVGEDKVEAAARRELLSVRQVTDRYTQIFLEDHKKLRILPPEHRPKASEYVPQMIEFATVLEERGFAYRLPSGLYFDTAKSPGYGNLGLLTESDYRERIDNIDGKRAPADFALWRADAPGERRVWRWDSPWGPGVPGWHLECSVMSIHLLGSHFDIHTGGVDHRQIHHVNEIAQSEAYLDDGRPWVDVWLHNEFLILGGQKISKSAGRMPVLDDLVAAGLHPLAFRHFLLAGHYRSQLDLTDDAVRGSAAALRRLLLRAVPFRPLPVVETLAEARRQLTSEQALESLERYDAALSDDLSTPRALAELHAVLRDDAIDDKDKAVLLAAAEQTLALGLGDLAPEEVTTSTRQLAVPADYVEEMIQAREEARGAKDWARADQIRDQLRQLGVVLVDTAEGTRWEVAERRDA</sequence>
<dbReference type="InterPro" id="IPR032678">
    <property type="entry name" value="tRNA-synt_1_cat_dom"/>
</dbReference>
<keyword evidence="8 10" id="KW-0030">Aminoacyl-tRNA synthetase</keyword>
<proteinExistence type="inferred from homology"/>
<dbReference type="InterPro" id="IPR056411">
    <property type="entry name" value="CysS_C"/>
</dbReference>
<dbReference type="Pfam" id="PF01406">
    <property type="entry name" value="tRNA-synt_1e"/>
    <property type="match status" value="1"/>
</dbReference>
<feature type="domain" description="tRNA synthetases class I catalytic" evidence="11">
    <location>
        <begin position="20"/>
        <end position="328"/>
    </location>
</feature>
<keyword evidence="7 10" id="KW-0648">Protein biosynthesis</keyword>